<reference evidence="2" key="1">
    <citation type="submission" date="2016-10" db="EMBL/GenBank/DDBJ databases">
        <authorList>
            <person name="Varghese N."/>
            <person name="Submissions S."/>
        </authorList>
    </citation>
    <scope>NUCLEOTIDE SEQUENCE [LARGE SCALE GENOMIC DNA]</scope>
    <source>
        <strain evidence="2">DSM 24729</strain>
    </source>
</reference>
<evidence type="ECO:0000313" key="1">
    <source>
        <dbReference type="EMBL" id="SDF50503.1"/>
    </source>
</evidence>
<dbReference type="RefSeq" id="WP_139150296.1">
    <property type="nucleotide sequence ID" value="NZ_FNBD01000019.1"/>
</dbReference>
<proteinExistence type="predicted"/>
<gene>
    <name evidence="1" type="ORF">SAMN04487992_11925</name>
</gene>
<protein>
    <submittedName>
        <fullName evidence="1">8-oxo-dGTP diphosphatase</fullName>
    </submittedName>
</protein>
<sequence>MENICKYAEKTVQLKSYKCKIVSGDIAFKDHDKMKWVAISNISNFKFAPADILFETALVSEDKFNRKV</sequence>
<dbReference type="AlphaFoldDB" id="A0A1G7LM73"/>
<dbReference type="Gene3D" id="3.90.79.10">
    <property type="entry name" value="Nucleoside Triphosphate Pyrophosphohydrolase"/>
    <property type="match status" value="1"/>
</dbReference>
<name>A0A1G7LM73_9FLAO</name>
<organism evidence="1 2">
    <name type="scientific">Cellulophaga baltica</name>
    <dbReference type="NCBI Taxonomy" id="76594"/>
    <lineage>
        <taxon>Bacteria</taxon>
        <taxon>Pseudomonadati</taxon>
        <taxon>Bacteroidota</taxon>
        <taxon>Flavobacteriia</taxon>
        <taxon>Flavobacteriales</taxon>
        <taxon>Flavobacteriaceae</taxon>
        <taxon>Cellulophaga</taxon>
    </lineage>
</organism>
<keyword evidence="2" id="KW-1185">Reference proteome</keyword>
<dbReference type="EMBL" id="FNBD01000019">
    <property type="protein sequence ID" value="SDF50503.1"/>
    <property type="molecule type" value="Genomic_DNA"/>
</dbReference>
<dbReference type="Proteomes" id="UP000182114">
    <property type="component" value="Unassembled WGS sequence"/>
</dbReference>
<evidence type="ECO:0000313" key="2">
    <source>
        <dbReference type="Proteomes" id="UP000182114"/>
    </source>
</evidence>
<accession>A0A1G7LM73</accession>